<name>A0A150H5H7_9MICO</name>
<dbReference type="EMBL" id="LQQC01000012">
    <property type="protein sequence ID" value="KXZ57265.1"/>
    <property type="molecule type" value="Genomic_DNA"/>
</dbReference>
<dbReference type="PATRIC" id="fig|479117.4.peg.1768"/>
<organism evidence="1 2">
    <name type="scientific">Brevibacterium ravenspurgense</name>
    <dbReference type="NCBI Taxonomy" id="479117"/>
    <lineage>
        <taxon>Bacteria</taxon>
        <taxon>Bacillati</taxon>
        <taxon>Actinomycetota</taxon>
        <taxon>Actinomycetes</taxon>
        <taxon>Micrococcales</taxon>
        <taxon>Brevibacteriaceae</taxon>
        <taxon>Brevibacterium</taxon>
    </lineage>
</organism>
<protein>
    <submittedName>
        <fullName evidence="1">Uncharacterized protein</fullName>
    </submittedName>
</protein>
<keyword evidence="2" id="KW-1185">Reference proteome</keyword>
<accession>A0A150H5H7</accession>
<evidence type="ECO:0000313" key="1">
    <source>
        <dbReference type="EMBL" id="KXZ57265.1"/>
    </source>
</evidence>
<gene>
    <name evidence="1" type="ORF">Bravens_01785</name>
</gene>
<reference evidence="1 2" key="1">
    <citation type="submission" date="2016-01" db="EMBL/GenBank/DDBJ databases">
        <title>Use of Whole Genome Sequencing to ascertain that Brevibacterium massiliense (Roux, Raoult 2009) is a later heterotypic synonym of Brevibacterium ravenspurgense (Mages 2008).</title>
        <authorList>
            <person name="Bernier A.-M."/>
            <person name="Burdz T."/>
            <person name="Huynh C."/>
            <person name="Pachecho A.L."/>
            <person name="Wiebe D."/>
            <person name="Bonner C."/>
            <person name="Bernard K."/>
        </authorList>
    </citation>
    <scope>NUCLEOTIDE SEQUENCE [LARGE SCALE GENOMIC DNA]</scope>
    <source>
        <strain evidence="1 2">CCUG56047</strain>
    </source>
</reference>
<dbReference type="AlphaFoldDB" id="A0A150H5H7"/>
<evidence type="ECO:0000313" key="2">
    <source>
        <dbReference type="Proteomes" id="UP000243589"/>
    </source>
</evidence>
<dbReference type="Proteomes" id="UP000243589">
    <property type="component" value="Unassembled WGS sequence"/>
</dbReference>
<sequence length="193" mass="20502">MPVDLFAAVNRYRPSMELFTGSNPVPTRSGSHPRFAEAAPDDFFDPSVHGGPFENGPGLDALRKLEEWYDAGGSDTQILDLFNELPAAGVLDPDVWLREPVLLKQQIESGEVDRDAFLAEAQTRTAVGLGQFKIRGGMTTDALALAKSGVGAQLVIAMVDAADPGTGENLDPALISTLGSVNTVVQAAEHLED</sequence>
<proteinExistence type="predicted"/>
<comment type="caution">
    <text evidence="1">The sequence shown here is derived from an EMBL/GenBank/DDBJ whole genome shotgun (WGS) entry which is preliminary data.</text>
</comment>